<evidence type="ECO:0000313" key="2">
    <source>
        <dbReference type="EMBL" id="QEA08076.1"/>
    </source>
</evidence>
<dbReference type="EC" id="2.7.7.65" evidence="2"/>
<feature type="domain" description="GGDEF" evidence="1">
    <location>
        <begin position="1"/>
        <end position="126"/>
    </location>
</feature>
<dbReference type="AlphaFoldDB" id="A0A5B8RHH6"/>
<protein>
    <submittedName>
        <fullName evidence="2">Diguanylate cyclase VdcA</fullName>
        <ecNumber evidence="2">2.7.7.65</ecNumber>
    </submittedName>
</protein>
<dbReference type="InterPro" id="IPR000160">
    <property type="entry name" value="GGDEF_dom"/>
</dbReference>
<evidence type="ECO:0000259" key="1">
    <source>
        <dbReference type="PROSITE" id="PS50887"/>
    </source>
</evidence>
<dbReference type="GO" id="GO:0043709">
    <property type="term" value="P:cell adhesion involved in single-species biofilm formation"/>
    <property type="evidence" value="ECO:0007669"/>
    <property type="project" value="TreeGrafter"/>
</dbReference>
<dbReference type="GO" id="GO:0005886">
    <property type="term" value="C:plasma membrane"/>
    <property type="evidence" value="ECO:0007669"/>
    <property type="project" value="TreeGrafter"/>
</dbReference>
<dbReference type="GO" id="GO:0052621">
    <property type="term" value="F:diguanylate cyclase activity"/>
    <property type="evidence" value="ECO:0007669"/>
    <property type="project" value="UniProtKB-EC"/>
</dbReference>
<dbReference type="InterPro" id="IPR050469">
    <property type="entry name" value="Diguanylate_Cyclase"/>
</dbReference>
<dbReference type="SUPFAM" id="SSF55073">
    <property type="entry name" value="Nucleotide cyclase"/>
    <property type="match status" value="1"/>
</dbReference>
<sequence length="126" mass="13864">MVLFDIDWFKSVNDRFGHPVGDRTLIELTHRVAAILREADQFGRWGGEEFLVLAAHTDLRGATVLAERIRRAVADTPFPGVGPVSVSLGVAEMRFGWTLAMLTERADAALYEAKAMGRDRVVVAPA</sequence>
<dbReference type="InterPro" id="IPR043128">
    <property type="entry name" value="Rev_trsase/Diguanyl_cyclase"/>
</dbReference>
<organism evidence="2">
    <name type="scientific">uncultured organism</name>
    <dbReference type="NCBI Taxonomy" id="155900"/>
    <lineage>
        <taxon>unclassified sequences</taxon>
        <taxon>environmental samples</taxon>
    </lineage>
</organism>
<proteinExistence type="predicted"/>
<dbReference type="PANTHER" id="PTHR45138">
    <property type="entry name" value="REGULATORY COMPONENTS OF SENSORY TRANSDUCTION SYSTEM"/>
    <property type="match status" value="1"/>
</dbReference>
<name>A0A5B8RHH6_9ZZZZ</name>
<dbReference type="SMART" id="SM00267">
    <property type="entry name" value="GGDEF"/>
    <property type="match status" value="1"/>
</dbReference>
<dbReference type="CDD" id="cd01949">
    <property type="entry name" value="GGDEF"/>
    <property type="match status" value="1"/>
</dbReference>
<dbReference type="Pfam" id="PF00990">
    <property type="entry name" value="GGDEF"/>
    <property type="match status" value="1"/>
</dbReference>
<keyword evidence="2" id="KW-0808">Transferase</keyword>
<dbReference type="NCBIfam" id="TIGR00254">
    <property type="entry name" value="GGDEF"/>
    <property type="match status" value="1"/>
</dbReference>
<dbReference type="Gene3D" id="3.30.70.270">
    <property type="match status" value="1"/>
</dbReference>
<gene>
    <name evidence="2" type="primary">vdcA</name>
    <name evidence="2" type="ORF">KBTEX_04446</name>
</gene>
<reference evidence="2" key="1">
    <citation type="submission" date="2019-06" db="EMBL/GenBank/DDBJ databases">
        <authorList>
            <person name="Murdoch R.W."/>
            <person name="Fathepure B."/>
        </authorList>
    </citation>
    <scope>NUCLEOTIDE SEQUENCE</scope>
</reference>
<dbReference type="PANTHER" id="PTHR45138:SF9">
    <property type="entry name" value="DIGUANYLATE CYCLASE DGCM-RELATED"/>
    <property type="match status" value="1"/>
</dbReference>
<accession>A0A5B8RHH6</accession>
<dbReference type="PROSITE" id="PS50887">
    <property type="entry name" value="GGDEF"/>
    <property type="match status" value="1"/>
</dbReference>
<keyword evidence="2" id="KW-0548">Nucleotidyltransferase</keyword>
<dbReference type="InterPro" id="IPR029787">
    <property type="entry name" value="Nucleotide_cyclase"/>
</dbReference>
<dbReference type="EMBL" id="MN079771">
    <property type="protein sequence ID" value="QEA08076.1"/>
    <property type="molecule type" value="Genomic_DNA"/>
</dbReference>